<dbReference type="Proteomes" id="UP000823388">
    <property type="component" value="Chromosome 6K"/>
</dbReference>
<reference evidence="2" key="1">
    <citation type="submission" date="2020-05" db="EMBL/GenBank/DDBJ databases">
        <title>WGS assembly of Panicum virgatum.</title>
        <authorList>
            <person name="Lovell J.T."/>
            <person name="Jenkins J."/>
            <person name="Shu S."/>
            <person name="Juenger T.E."/>
            <person name="Schmutz J."/>
        </authorList>
    </citation>
    <scope>NUCLEOTIDE SEQUENCE</scope>
    <source>
        <strain evidence="2">AP13</strain>
    </source>
</reference>
<dbReference type="AlphaFoldDB" id="A0A8T0RIM2"/>
<gene>
    <name evidence="2" type="ORF">PVAP13_6KG365018</name>
</gene>
<evidence type="ECO:0000313" key="2">
    <source>
        <dbReference type="EMBL" id="KAG2584955.1"/>
    </source>
</evidence>
<name>A0A8T0RIM2_PANVG</name>
<feature type="compositionally biased region" description="Basic residues" evidence="1">
    <location>
        <begin position="166"/>
        <end position="177"/>
    </location>
</feature>
<protein>
    <submittedName>
        <fullName evidence="2">Uncharacterized protein</fullName>
    </submittedName>
</protein>
<accession>A0A8T0RIM2</accession>
<comment type="caution">
    <text evidence="2">The sequence shown here is derived from an EMBL/GenBank/DDBJ whole genome shotgun (WGS) entry which is preliminary data.</text>
</comment>
<evidence type="ECO:0000313" key="3">
    <source>
        <dbReference type="Proteomes" id="UP000823388"/>
    </source>
</evidence>
<organism evidence="2 3">
    <name type="scientific">Panicum virgatum</name>
    <name type="common">Blackwell switchgrass</name>
    <dbReference type="NCBI Taxonomy" id="38727"/>
    <lineage>
        <taxon>Eukaryota</taxon>
        <taxon>Viridiplantae</taxon>
        <taxon>Streptophyta</taxon>
        <taxon>Embryophyta</taxon>
        <taxon>Tracheophyta</taxon>
        <taxon>Spermatophyta</taxon>
        <taxon>Magnoliopsida</taxon>
        <taxon>Liliopsida</taxon>
        <taxon>Poales</taxon>
        <taxon>Poaceae</taxon>
        <taxon>PACMAD clade</taxon>
        <taxon>Panicoideae</taxon>
        <taxon>Panicodae</taxon>
        <taxon>Paniceae</taxon>
        <taxon>Panicinae</taxon>
        <taxon>Panicum</taxon>
        <taxon>Panicum sect. Hiantes</taxon>
    </lineage>
</organism>
<feature type="region of interest" description="Disordered" evidence="1">
    <location>
        <begin position="1"/>
        <end position="22"/>
    </location>
</feature>
<dbReference type="EMBL" id="CM029047">
    <property type="protein sequence ID" value="KAG2584955.1"/>
    <property type="molecule type" value="Genomic_DNA"/>
</dbReference>
<evidence type="ECO:0000256" key="1">
    <source>
        <dbReference type="SAM" id="MobiDB-lite"/>
    </source>
</evidence>
<sequence length="265" mass="29206">MQEPATAFRRSQRPIRSSDNERLNKRHLLVRRAAISDSEGSIRRGGRFGDTSLPSTAVMKLAWTQTQAPCVHGLNEMGKIEELLAMAAMKSMGFGERKRMMRELTGLAKIWPTAAAAWRPLRVRRPTVAQRGRRRWPEAPSTSRRVWRGTDYALDAANGVAARTAARGRPRRRRRRREVGVARGRPRRWRREAGGVRGKKGAATALYGGAREKRQHTVEAGVTAGSRGGGVAGRRWAARREAASGGCAIAWGSGGAAIRGGRRRD</sequence>
<proteinExistence type="predicted"/>
<keyword evidence="3" id="KW-1185">Reference proteome</keyword>
<feature type="region of interest" description="Disordered" evidence="1">
    <location>
        <begin position="166"/>
        <end position="185"/>
    </location>
</feature>